<dbReference type="EMBL" id="DYXY01000014">
    <property type="protein sequence ID" value="HJE14607.1"/>
    <property type="molecule type" value="Genomic_DNA"/>
</dbReference>
<feature type="transmembrane region" description="Helical" evidence="8">
    <location>
        <begin position="147"/>
        <end position="171"/>
    </location>
</feature>
<keyword evidence="4" id="KW-1003">Cell membrane</keyword>
<feature type="transmembrane region" description="Helical" evidence="8">
    <location>
        <begin position="277"/>
        <end position="297"/>
    </location>
</feature>
<dbReference type="Gene3D" id="1.10.3470.10">
    <property type="entry name" value="ABC transporter involved in vitamin B12 uptake, BtuC"/>
    <property type="match status" value="1"/>
</dbReference>
<gene>
    <name evidence="9" type="ORF">K8W17_00815</name>
</gene>
<name>A0A921B231_9LACO</name>
<organism evidence="9 10">
    <name type="scientific">Lapidilactobacillus dextrinicus</name>
    <dbReference type="NCBI Taxonomy" id="51664"/>
    <lineage>
        <taxon>Bacteria</taxon>
        <taxon>Bacillati</taxon>
        <taxon>Bacillota</taxon>
        <taxon>Bacilli</taxon>
        <taxon>Lactobacillales</taxon>
        <taxon>Lactobacillaceae</taxon>
        <taxon>Lapidilactobacillus</taxon>
    </lineage>
</organism>
<proteinExistence type="inferred from homology"/>
<evidence type="ECO:0000256" key="2">
    <source>
        <dbReference type="ARBA" id="ARBA00007935"/>
    </source>
</evidence>
<evidence type="ECO:0000256" key="1">
    <source>
        <dbReference type="ARBA" id="ARBA00004651"/>
    </source>
</evidence>
<dbReference type="AlphaFoldDB" id="A0A921B231"/>
<feature type="transmembrane region" description="Helical" evidence="8">
    <location>
        <begin position="192"/>
        <end position="212"/>
    </location>
</feature>
<evidence type="ECO:0000256" key="6">
    <source>
        <dbReference type="ARBA" id="ARBA00022989"/>
    </source>
</evidence>
<evidence type="ECO:0000256" key="4">
    <source>
        <dbReference type="ARBA" id="ARBA00022475"/>
    </source>
</evidence>
<dbReference type="Pfam" id="PF01032">
    <property type="entry name" value="FecCD"/>
    <property type="match status" value="1"/>
</dbReference>
<dbReference type="Proteomes" id="UP000774947">
    <property type="component" value="Unassembled WGS sequence"/>
</dbReference>
<keyword evidence="6 8" id="KW-1133">Transmembrane helix</keyword>
<dbReference type="CDD" id="cd06550">
    <property type="entry name" value="TM_ABC_iron-siderophores_like"/>
    <property type="match status" value="1"/>
</dbReference>
<accession>A0A921B231</accession>
<dbReference type="GO" id="GO:0022857">
    <property type="term" value="F:transmembrane transporter activity"/>
    <property type="evidence" value="ECO:0007669"/>
    <property type="project" value="InterPro"/>
</dbReference>
<feature type="transmembrane region" description="Helical" evidence="8">
    <location>
        <begin position="6"/>
        <end position="27"/>
    </location>
</feature>
<feature type="transmembrane region" description="Helical" evidence="8">
    <location>
        <begin position="238"/>
        <end position="265"/>
    </location>
</feature>
<comment type="subcellular location">
    <subcellularLocation>
        <location evidence="1">Cell membrane</location>
        <topology evidence="1">Multi-pass membrane protein</topology>
    </subcellularLocation>
</comment>
<evidence type="ECO:0000313" key="9">
    <source>
        <dbReference type="EMBL" id="HJE14607.1"/>
    </source>
</evidence>
<feature type="transmembrane region" description="Helical" evidence="8">
    <location>
        <begin position="303"/>
        <end position="327"/>
    </location>
</feature>
<keyword evidence="3" id="KW-0813">Transport</keyword>
<protein>
    <submittedName>
        <fullName evidence="9">Iron ABC transporter permease</fullName>
    </submittedName>
</protein>
<dbReference type="GO" id="GO:0005886">
    <property type="term" value="C:plasma membrane"/>
    <property type="evidence" value="ECO:0007669"/>
    <property type="project" value="UniProtKB-SubCell"/>
</dbReference>
<dbReference type="SUPFAM" id="SSF81345">
    <property type="entry name" value="ABC transporter involved in vitamin B12 uptake, BtuC"/>
    <property type="match status" value="1"/>
</dbReference>
<reference evidence="9" key="2">
    <citation type="submission" date="2021-09" db="EMBL/GenBank/DDBJ databases">
        <authorList>
            <person name="Gilroy R."/>
        </authorList>
    </citation>
    <scope>NUCLEOTIDE SEQUENCE</scope>
    <source>
        <strain evidence="9">CHK173-2119</strain>
    </source>
</reference>
<keyword evidence="7 8" id="KW-0472">Membrane</keyword>
<evidence type="ECO:0000256" key="7">
    <source>
        <dbReference type="ARBA" id="ARBA00023136"/>
    </source>
</evidence>
<feature type="transmembrane region" description="Helical" evidence="8">
    <location>
        <begin position="121"/>
        <end position="141"/>
    </location>
</feature>
<evidence type="ECO:0000256" key="5">
    <source>
        <dbReference type="ARBA" id="ARBA00022692"/>
    </source>
</evidence>
<sequence length="330" mass="35094">MSKQRIVSSLVSCVLILLFLGVALLAFGEIRLGFIDTLLSLIGQSTDQMTNLVVWQIRMPYLGAALITGSCLAISGLILQTLTENPLVDSSILGINAGASLGAVILIGLASQSKTLNVDNWLPIAALIGALLSFIVVSAVSRHGAKMQILLSGVALTALLNGIILMIELSLNKFDFEKILVWLSGSFWNTDRDFLLTYGVLTVVLLLLTWSVHTELETFLLGPAMARSIGVNVAKMRYLLLALAVGLAAIAVSVGGAISIVGLMAPRMAKRLVGSQMHVLVPVSCCLGCIIMVLSTLVANNLFLPSVLPVGLVTGVITMPYFLYLLFKSN</sequence>
<dbReference type="InterPro" id="IPR000522">
    <property type="entry name" value="ABC_transptr_permease_BtuC"/>
</dbReference>
<evidence type="ECO:0000256" key="3">
    <source>
        <dbReference type="ARBA" id="ARBA00022448"/>
    </source>
</evidence>
<evidence type="ECO:0000256" key="8">
    <source>
        <dbReference type="SAM" id="Phobius"/>
    </source>
</evidence>
<dbReference type="InterPro" id="IPR037294">
    <property type="entry name" value="ABC_BtuC-like"/>
</dbReference>
<comment type="similarity">
    <text evidence="2">Belongs to the binding-protein-dependent transport system permease family. FecCD subfamily.</text>
</comment>
<dbReference type="PANTHER" id="PTHR30472">
    <property type="entry name" value="FERRIC ENTEROBACTIN TRANSPORT SYSTEM PERMEASE PROTEIN"/>
    <property type="match status" value="1"/>
</dbReference>
<evidence type="ECO:0000313" key="10">
    <source>
        <dbReference type="Proteomes" id="UP000774947"/>
    </source>
</evidence>
<dbReference type="GO" id="GO:0033214">
    <property type="term" value="P:siderophore-iron import into cell"/>
    <property type="evidence" value="ECO:0007669"/>
    <property type="project" value="TreeGrafter"/>
</dbReference>
<reference evidence="9" key="1">
    <citation type="journal article" date="2021" name="PeerJ">
        <title>Extensive microbial diversity within the chicken gut microbiome revealed by metagenomics and culture.</title>
        <authorList>
            <person name="Gilroy R."/>
            <person name="Ravi A."/>
            <person name="Getino M."/>
            <person name="Pursley I."/>
            <person name="Horton D.L."/>
            <person name="Alikhan N.F."/>
            <person name="Baker D."/>
            <person name="Gharbi K."/>
            <person name="Hall N."/>
            <person name="Watson M."/>
            <person name="Adriaenssens E.M."/>
            <person name="Foster-Nyarko E."/>
            <person name="Jarju S."/>
            <person name="Secka A."/>
            <person name="Antonio M."/>
            <person name="Oren A."/>
            <person name="Chaudhuri R.R."/>
            <person name="La Ragione R."/>
            <person name="Hildebrand F."/>
            <person name="Pallen M.J."/>
        </authorList>
    </citation>
    <scope>NUCLEOTIDE SEQUENCE</scope>
    <source>
        <strain evidence="9">CHK173-2119</strain>
    </source>
</reference>
<feature type="transmembrane region" description="Helical" evidence="8">
    <location>
        <begin position="91"/>
        <end position="109"/>
    </location>
</feature>
<keyword evidence="5 8" id="KW-0812">Transmembrane</keyword>
<comment type="caution">
    <text evidence="9">The sequence shown here is derived from an EMBL/GenBank/DDBJ whole genome shotgun (WGS) entry which is preliminary data.</text>
</comment>
<dbReference type="PANTHER" id="PTHR30472:SF24">
    <property type="entry name" value="FERRIC ENTEROBACTIN TRANSPORT SYSTEM PERMEASE PROTEIN FEPG"/>
    <property type="match status" value="1"/>
</dbReference>
<feature type="transmembrane region" description="Helical" evidence="8">
    <location>
        <begin position="59"/>
        <end position="79"/>
    </location>
</feature>